<comment type="caution">
    <text evidence="2">The sequence shown here is derived from an EMBL/GenBank/DDBJ whole genome shotgun (WGS) entry which is preliminary data.</text>
</comment>
<dbReference type="AlphaFoldDB" id="A0AAJ0D9W5"/>
<evidence type="ECO:0000313" key="3">
    <source>
        <dbReference type="Proteomes" id="UP001271007"/>
    </source>
</evidence>
<protein>
    <submittedName>
        <fullName evidence="2">Uncharacterized protein</fullName>
    </submittedName>
</protein>
<gene>
    <name evidence="2" type="ORF">LTR09_012461</name>
</gene>
<name>A0AAJ0D9W5_9PEZI</name>
<accession>A0AAJ0D9W5</accession>
<dbReference type="Proteomes" id="UP001271007">
    <property type="component" value="Unassembled WGS sequence"/>
</dbReference>
<keyword evidence="3" id="KW-1185">Reference proteome</keyword>
<feature type="region of interest" description="Disordered" evidence="1">
    <location>
        <begin position="30"/>
        <end position="64"/>
    </location>
</feature>
<feature type="compositionally biased region" description="Basic and acidic residues" evidence="1">
    <location>
        <begin position="34"/>
        <end position="45"/>
    </location>
</feature>
<evidence type="ECO:0000256" key="1">
    <source>
        <dbReference type="SAM" id="MobiDB-lite"/>
    </source>
</evidence>
<dbReference type="EMBL" id="JAWDJX010000122">
    <property type="protein sequence ID" value="KAK3046024.1"/>
    <property type="molecule type" value="Genomic_DNA"/>
</dbReference>
<reference evidence="2" key="1">
    <citation type="submission" date="2023-04" db="EMBL/GenBank/DDBJ databases">
        <title>Black Yeasts Isolated from many extreme environments.</title>
        <authorList>
            <person name="Coleine C."/>
            <person name="Stajich J.E."/>
            <person name="Selbmann L."/>
        </authorList>
    </citation>
    <scope>NUCLEOTIDE SEQUENCE</scope>
    <source>
        <strain evidence="2">CCFEE 5312</strain>
    </source>
</reference>
<organism evidence="2 3">
    <name type="scientific">Extremus antarcticus</name>
    <dbReference type="NCBI Taxonomy" id="702011"/>
    <lineage>
        <taxon>Eukaryota</taxon>
        <taxon>Fungi</taxon>
        <taxon>Dikarya</taxon>
        <taxon>Ascomycota</taxon>
        <taxon>Pezizomycotina</taxon>
        <taxon>Dothideomycetes</taxon>
        <taxon>Dothideomycetidae</taxon>
        <taxon>Mycosphaerellales</taxon>
        <taxon>Extremaceae</taxon>
        <taxon>Extremus</taxon>
    </lineage>
</organism>
<evidence type="ECO:0000313" key="2">
    <source>
        <dbReference type="EMBL" id="KAK3046024.1"/>
    </source>
</evidence>
<sequence>MDSNANWRQRNVHIYVAVKEVCGSIGIDSIDGPYMERKEGPEGRSKPLYSGDSSKERSNRHGSSYFEVRQPEAATAEQIHASTSEVAWSRAWQRANEYWELMQEEANSKIQQGEATEVTPWLKRTGWLKYLDGCDREDLLEAVRQPNVNEDDDDDPIETAVWQAMGEVAAISQTTVENSGVMLRLEAIRTEMHQTQYQPLQPYQDAKTVNEQCKPWQQMLMFFVRTQREHG</sequence>
<proteinExistence type="predicted"/>